<feature type="compositionally biased region" description="Low complexity" evidence="2">
    <location>
        <begin position="558"/>
        <end position="567"/>
    </location>
</feature>
<dbReference type="Pfam" id="PF14075">
    <property type="entry name" value="UBN_AB"/>
    <property type="match status" value="1"/>
</dbReference>
<proteinExistence type="predicted"/>
<feature type="compositionally biased region" description="Basic and acidic residues" evidence="2">
    <location>
        <begin position="372"/>
        <end position="381"/>
    </location>
</feature>
<feature type="domain" description="Hpc2-related" evidence="3">
    <location>
        <begin position="496"/>
        <end position="528"/>
    </location>
</feature>
<dbReference type="Proteomes" id="UP000198372">
    <property type="component" value="Unassembled WGS sequence"/>
</dbReference>
<evidence type="ECO:0000256" key="1">
    <source>
        <dbReference type="ARBA" id="ARBA00022553"/>
    </source>
</evidence>
<evidence type="ECO:0000313" key="6">
    <source>
        <dbReference type="Proteomes" id="UP000198372"/>
    </source>
</evidence>
<dbReference type="InterPro" id="IPR014840">
    <property type="entry name" value="HRD"/>
</dbReference>
<dbReference type="Pfam" id="PF08729">
    <property type="entry name" value="HUN"/>
    <property type="match status" value="1"/>
</dbReference>
<accession>A0A238FJK9</accession>
<feature type="compositionally biased region" description="Low complexity" evidence="2">
    <location>
        <begin position="58"/>
        <end position="94"/>
    </location>
</feature>
<feature type="compositionally biased region" description="Acidic residues" evidence="2">
    <location>
        <begin position="260"/>
        <end position="311"/>
    </location>
</feature>
<feature type="compositionally biased region" description="Basic and acidic residues" evidence="2">
    <location>
        <begin position="452"/>
        <end position="466"/>
    </location>
</feature>
<organism evidence="5 6">
    <name type="scientific">Microbotryum intermedium</name>
    <dbReference type="NCBI Taxonomy" id="269621"/>
    <lineage>
        <taxon>Eukaryota</taxon>
        <taxon>Fungi</taxon>
        <taxon>Dikarya</taxon>
        <taxon>Basidiomycota</taxon>
        <taxon>Pucciniomycotina</taxon>
        <taxon>Microbotryomycetes</taxon>
        <taxon>Microbotryales</taxon>
        <taxon>Microbotryaceae</taxon>
        <taxon>Microbotryum</taxon>
    </lineage>
</organism>
<dbReference type="EMBL" id="FMSP01000007">
    <property type="protein sequence ID" value="SCV71266.1"/>
    <property type="molecule type" value="Genomic_DNA"/>
</dbReference>
<feature type="compositionally biased region" description="Low complexity" evidence="2">
    <location>
        <begin position="114"/>
        <end position="125"/>
    </location>
</feature>
<dbReference type="STRING" id="269621.A0A238FJK9"/>
<feature type="region of interest" description="Disordered" evidence="2">
    <location>
        <begin position="730"/>
        <end position="771"/>
    </location>
</feature>
<feature type="compositionally biased region" description="Polar residues" evidence="2">
    <location>
        <begin position="353"/>
        <end position="371"/>
    </location>
</feature>
<feature type="compositionally biased region" description="Low complexity" evidence="2">
    <location>
        <begin position="141"/>
        <end position="151"/>
    </location>
</feature>
<feature type="region of interest" description="Disordered" evidence="2">
    <location>
        <begin position="539"/>
        <end position="603"/>
    </location>
</feature>
<sequence length="867" mass="93292">MALGFPLGEHPDGDPFAAQDRERQANSRLGRTEARAQLEEQQRLKQEQAMQDRRNHVAAPASLGGARAPGAGAASSTASSNANTNGTGAAHPTAFTVAPPPPGRTHPRNSARLSSHNTTTSNNTNAKKRKPDLVISDTEDSSTTSTARSPRPTTPPEDTRGVQQTNILPARKRPRGENDQPTSVASQSGNPSVQMTQPTPVKMAPASDNTDEPMSDAPKRGDDSALLSTPAAPARRGRESSLSSIASSPHNGHTSPLPPGEEEEEEEEEEKDLEEDEEQDDNDEEDEDDDDDDGDDDDDDDDDEETADEDINVAAAVSRPRNVDGVPPSDENMTSPAKASTSAAKPDPAAVTEGSTNAVASTSSGIATNGSGDHDGKEDVKPTPPPPAMSAVRLTYSFPPRGSDHGVLQINIAEMAREAGYDPVKDNVAQVGSSDGEDDQSDGSDNAGALKQKREDEEAKPSEAVHVRLPIPGVVGPPVLKKRRRAPNTVLGRFGGYDVEDPFVDDSEINLYEPKFTAQPKRPGFYVCVGPVAILTKSHRGRIPGSKNKPRGSGGPEAGPDAGAAVPVTSTSALPTFGAIGQGAGGPPVRPPKKKASLRERGTFSPEMQKEIDQLKAEVAKESFEIKNKFPPRLRPILVDVAMRALELDEYDDDFFAIMPKIFPYNLFTMKKLIKREVFPKRIAACEAEQDRQIEIIRQNVVELLPISKKNHAEDYAAYRAARAAWEEKERRRLEGGGGTPEPSPGGFPSIAGVAAATGSDDEDASGLGLATTGPREPIYKFRFNEAMRIALYNACEIGDRMSELIIEKQELEKAVEQGHKVHSSANDRKILYAKLLKFWPTGDMTSNQLSREMSAAKNKLIRQSQR</sequence>
<feature type="compositionally biased region" description="Basic and acidic residues" evidence="2">
    <location>
        <begin position="9"/>
        <end position="55"/>
    </location>
</feature>
<dbReference type="OrthoDB" id="5576775at2759"/>
<protein>
    <submittedName>
        <fullName evidence="5">BQ2448_2854 protein</fullName>
    </submittedName>
</protein>
<dbReference type="AlphaFoldDB" id="A0A238FJK9"/>
<gene>
    <name evidence="5" type="ORF">BQ2448_2854</name>
</gene>
<evidence type="ECO:0000256" key="2">
    <source>
        <dbReference type="SAM" id="MobiDB-lite"/>
    </source>
</evidence>
<evidence type="ECO:0000313" key="5">
    <source>
        <dbReference type="EMBL" id="SCV71266.1"/>
    </source>
</evidence>
<feature type="region of interest" description="Disordered" evidence="2">
    <location>
        <begin position="1"/>
        <end position="405"/>
    </location>
</feature>
<feature type="domain" description="Ubinuclein middle" evidence="4">
    <location>
        <begin position="604"/>
        <end position="852"/>
    </location>
</feature>
<feature type="compositionally biased region" description="Low complexity" evidence="2">
    <location>
        <begin position="467"/>
        <end position="479"/>
    </location>
</feature>
<feature type="compositionally biased region" description="Polar residues" evidence="2">
    <location>
        <begin position="240"/>
        <end position="254"/>
    </location>
</feature>
<reference evidence="6" key="1">
    <citation type="submission" date="2016-09" db="EMBL/GenBank/DDBJ databases">
        <authorList>
            <person name="Jeantristanb JTB J.-T."/>
            <person name="Ricardo R."/>
        </authorList>
    </citation>
    <scope>NUCLEOTIDE SEQUENCE [LARGE SCALE GENOMIC DNA]</scope>
</reference>
<evidence type="ECO:0000259" key="3">
    <source>
        <dbReference type="Pfam" id="PF08729"/>
    </source>
</evidence>
<dbReference type="InterPro" id="IPR026947">
    <property type="entry name" value="UBN_middle_dom"/>
</dbReference>
<feature type="region of interest" description="Disordered" evidence="2">
    <location>
        <begin position="417"/>
        <end position="484"/>
    </location>
</feature>
<keyword evidence="1" id="KW-0597">Phosphoprotein</keyword>
<feature type="compositionally biased region" description="Polar residues" evidence="2">
    <location>
        <begin position="179"/>
        <end position="199"/>
    </location>
</feature>
<evidence type="ECO:0000259" key="4">
    <source>
        <dbReference type="Pfam" id="PF14075"/>
    </source>
</evidence>
<keyword evidence="6" id="KW-1185">Reference proteome</keyword>
<name>A0A238FJK9_9BASI</name>
<feature type="compositionally biased region" description="Low complexity" evidence="2">
    <location>
        <begin position="334"/>
        <end position="350"/>
    </location>
</feature>